<proteinExistence type="predicted"/>
<keyword evidence="1" id="KW-0732">Signal</keyword>
<organism evidence="2 3">
    <name type="scientific">Meganyctiphanes norvegica</name>
    <name type="common">Northern krill</name>
    <name type="synonym">Thysanopoda norvegica</name>
    <dbReference type="NCBI Taxonomy" id="48144"/>
    <lineage>
        <taxon>Eukaryota</taxon>
        <taxon>Metazoa</taxon>
        <taxon>Ecdysozoa</taxon>
        <taxon>Arthropoda</taxon>
        <taxon>Crustacea</taxon>
        <taxon>Multicrustacea</taxon>
        <taxon>Malacostraca</taxon>
        <taxon>Eumalacostraca</taxon>
        <taxon>Eucarida</taxon>
        <taxon>Euphausiacea</taxon>
        <taxon>Euphausiidae</taxon>
        <taxon>Meganyctiphanes</taxon>
    </lineage>
</organism>
<name>A0AAV2Q761_MEGNR</name>
<protein>
    <recommendedName>
        <fullName evidence="4">Secreted protein</fullName>
    </recommendedName>
</protein>
<evidence type="ECO:0000256" key="1">
    <source>
        <dbReference type="SAM" id="SignalP"/>
    </source>
</evidence>
<dbReference type="EMBL" id="CAXKWB010003811">
    <property type="protein sequence ID" value="CAL4070435.1"/>
    <property type="molecule type" value="Genomic_DNA"/>
</dbReference>
<gene>
    <name evidence="2" type="ORF">MNOR_LOCUS8268</name>
</gene>
<feature type="signal peptide" evidence="1">
    <location>
        <begin position="1"/>
        <end position="18"/>
    </location>
</feature>
<evidence type="ECO:0000313" key="2">
    <source>
        <dbReference type="EMBL" id="CAL4070435.1"/>
    </source>
</evidence>
<evidence type="ECO:0008006" key="4">
    <source>
        <dbReference type="Google" id="ProtNLM"/>
    </source>
</evidence>
<dbReference type="AlphaFoldDB" id="A0AAV2Q761"/>
<keyword evidence="3" id="KW-1185">Reference proteome</keyword>
<accession>A0AAV2Q761</accession>
<evidence type="ECO:0000313" key="3">
    <source>
        <dbReference type="Proteomes" id="UP001497623"/>
    </source>
</evidence>
<dbReference type="Proteomes" id="UP001497623">
    <property type="component" value="Unassembled WGS sequence"/>
</dbReference>
<reference evidence="2 3" key="1">
    <citation type="submission" date="2024-05" db="EMBL/GenBank/DDBJ databases">
        <authorList>
            <person name="Wallberg A."/>
        </authorList>
    </citation>
    <scope>NUCLEOTIDE SEQUENCE [LARGE SCALE GENOMIC DNA]</scope>
</reference>
<comment type="caution">
    <text evidence="2">The sequence shown here is derived from an EMBL/GenBank/DDBJ whole genome shotgun (WGS) entry which is preliminary data.</text>
</comment>
<sequence>MTTVWHVVLITVISICLTTICCISNPCCGPPSLVCNDHTHWPSDGQVVYLEDDQQPGYWAYPRAGSRVVGFASHPKADIMDATQNWPGWIYRHCGGKELTNIFCLESQRYQNYFLCLSKFRVLNLLYYGYSSDPEIDINVQLKVYKYEMKRRGLRVKFATFQGDEEFPHYLYIYIPVSCEGWEKVGETSSGNITKVGWTCSYLQEMTKQTIHKQSIDFPSDTIEEATIAIKSLALKRLISYSWANEQTSTLKESRSHEYTIDVPANTRVEIWQKYAIYAKAYKWKSATIQTCIFSEKTNNTSSLL</sequence>
<feature type="chain" id="PRO_5043774595" description="Secreted protein" evidence="1">
    <location>
        <begin position="19"/>
        <end position="305"/>
    </location>
</feature>